<dbReference type="EMBL" id="JACHGW010000002">
    <property type="protein sequence ID" value="MBB6050979.1"/>
    <property type="molecule type" value="Genomic_DNA"/>
</dbReference>
<evidence type="ECO:0000313" key="3">
    <source>
        <dbReference type="Proteomes" id="UP000520814"/>
    </source>
</evidence>
<keyword evidence="1" id="KW-0472">Membrane</keyword>
<proteinExistence type="predicted"/>
<keyword evidence="1" id="KW-1133">Transmembrane helix</keyword>
<gene>
    <name evidence="2" type="ORF">HNQ39_002770</name>
</gene>
<organism evidence="2 3">
    <name type="scientific">Armatimonas rosea</name>
    <dbReference type="NCBI Taxonomy" id="685828"/>
    <lineage>
        <taxon>Bacteria</taxon>
        <taxon>Bacillati</taxon>
        <taxon>Armatimonadota</taxon>
        <taxon>Armatimonadia</taxon>
        <taxon>Armatimonadales</taxon>
        <taxon>Armatimonadaceae</taxon>
        <taxon>Armatimonas</taxon>
    </lineage>
</organism>
<comment type="caution">
    <text evidence="2">The sequence shown here is derived from an EMBL/GenBank/DDBJ whole genome shotgun (WGS) entry which is preliminary data.</text>
</comment>
<dbReference type="RefSeq" id="WP_184196931.1">
    <property type="nucleotide sequence ID" value="NZ_JACHGW010000002.1"/>
</dbReference>
<feature type="transmembrane region" description="Helical" evidence="1">
    <location>
        <begin position="58"/>
        <end position="81"/>
    </location>
</feature>
<reference evidence="2 3" key="1">
    <citation type="submission" date="2020-08" db="EMBL/GenBank/DDBJ databases">
        <title>Genomic Encyclopedia of Type Strains, Phase IV (KMG-IV): sequencing the most valuable type-strain genomes for metagenomic binning, comparative biology and taxonomic classification.</title>
        <authorList>
            <person name="Goeker M."/>
        </authorList>
    </citation>
    <scope>NUCLEOTIDE SEQUENCE [LARGE SCALE GENOMIC DNA]</scope>
    <source>
        <strain evidence="2 3">DSM 23562</strain>
    </source>
</reference>
<evidence type="ECO:0000313" key="2">
    <source>
        <dbReference type="EMBL" id="MBB6050979.1"/>
    </source>
</evidence>
<evidence type="ECO:0000256" key="1">
    <source>
        <dbReference type="SAM" id="Phobius"/>
    </source>
</evidence>
<accession>A0A7W9SRR3</accession>
<evidence type="ECO:0008006" key="4">
    <source>
        <dbReference type="Google" id="ProtNLM"/>
    </source>
</evidence>
<keyword evidence="3" id="KW-1185">Reference proteome</keyword>
<dbReference type="AlphaFoldDB" id="A0A7W9SRR3"/>
<name>A0A7W9SRR3_ARMRO</name>
<keyword evidence="1" id="KW-0812">Transmembrane</keyword>
<protein>
    <recommendedName>
        <fullName evidence="4">DUF4190 domain-containing protein</fullName>
    </recommendedName>
</protein>
<feature type="transmembrane region" description="Helical" evidence="1">
    <location>
        <begin position="12"/>
        <end position="38"/>
    </location>
</feature>
<dbReference type="Proteomes" id="UP000520814">
    <property type="component" value="Unassembled WGS sequence"/>
</dbReference>
<sequence>MSDSKQIEPQVNGGLILALSILGLLLCGPLTIVSWLMANGALRTLWNYPHSGQRGLAQAGQVISIIGMILWVLIIGAKVIALNERGQRANRSYGANITIDGRPANPNSLRDRILIDSVSGGRGR</sequence>